<gene>
    <name evidence="10" type="ORF">OCV63_02225</name>
</gene>
<feature type="transmembrane region" description="Helical" evidence="8">
    <location>
        <begin position="36"/>
        <end position="60"/>
    </location>
</feature>
<feature type="transmembrane region" description="Helical" evidence="8">
    <location>
        <begin position="697"/>
        <end position="716"/>
    </location>
</feature>
<evidence type="ECO:0000256" key="2">
    <source>
        <dbReference type="ARBA" id="ARBA00022475"/>
    </source>
</evidence>
<accession>A0ABT2RTU4</accession>
<dbReference type="InterPro" id="IPR038731">
    <property type="entry name" value="RgtA/B/C-like"/>
</dbReference>
<dbReference type="RefSeq" id="WP_158361793.1">
    <property type="nucleotide sequence ID" value="NZ_JAOQKC010000002.1"/>
</dbReference>
<evidence type="ECO:0000256" key="1">
    <source>
        <dbReference type="ARBA" id="ARBA00004651"/>
    </source>
</evidence>
<dbReference type="PANTHER" id="PTHR33908">
    <property type="entry name" value="MANNOSYLTRANSFERASE YKCB-RELATED"/>
    <property type="match status" value="1"/>
</dbReference>
<dbReference type="Proteomes" id="UP001652461">
    <property type="component" value="Unassembled WGS sequence"/>
</dbReference>
<keyword evidence="11" id="KW-1185">Reference proteome</keyword>
<reference evidence="10 11" key="1">
    <citation type="journal article" date="2021" name="ISME Commun">
        <title>Automated analysis of genomic sequences facilitates high-throughput and comprehensive description of bacteria.</title>
        <authorList>
            <person name="Hitch T.C.A."/>
        </authorList>
    </citation>
    <scope>NUCLEOTIDE SEQUENCE [LARGE SCALE GENOMIC DNA]</scope>
    <source>
        <strain evidence="10 11">Sanger_04</strain>
    </source>
</reference>
<feature type="domain" description="Glycosyltransferase RgtA/B/C/D-like" evidence="9">
    <location>
        <begin position="134"/>
        <end position="271"/>
    </location>
</feature>
<dbReference type="InterPro" id="IPR050297">
    <property type="entry name" value="LipidA_mod_glycosyltrf_83"/>
</dbReference>
<evidence type="ECO:0000256" key="7">
    <source>
        <dbReference type="ARBA" id="ARBA00023136"/>
    </source>
</evidence>
<feature type="transmembrane region" description="Helical" evidence="8">
    <location>
        <begin position="507"/>
        <end position="525"/>
    </location>
</feature>
<comment type="caution">
    <text evidence="10">The sequence shown here is derived from an EMBL/GenBank/DDBJ whole genome shotgun (WGS) entry which is preliminary data.</text>
</comment>
<organism evidence="10 11">
    <name type="scientific">Laedolimicola ammoniilytica</name>
    <dbReference type="NCBI Taxonomy" id="2981771"/>
    <lineage>
        <taxon>Bacteria</taxon>
        <taxon>Bacillati</taxon>
        <taxon>Bacillota</taxon>
        <taxon>Clostridia</taxon>
        <taxon>Lachnospirales</taxon>
        <taxon>Lachnospiraceae</taxon>
        <taxon>Laedolimicola</taxon>
    </lineage>
</organism>
<keyword evidence="7 8" id="KW-0472">Membrane</keyword>
<feature type="transmembrane region" description="Helical" evidence="8">
    <location>
        <begin position="248"/>
        <end position="268"/>
    </location>
</feature>
<dbReference type="EMBL" id="JAOQKC010000002">
    <property type="protein sequence ID" value="MCU6695711.1"/>
    <property type="molecule type" value="Genomic_DNA"/>
</dbReference>
<protein>
    <submittedName>
        <fullName evidence="10">Glycosyltransferase family 39 protein</fullName>
        <ecNumber evidence="10">2.4.-.-</ecNumber>
    </submittedName>
</protein>
<proteinExistence type="predicted"/>
<feature type="transmembrane region" description="Helical" evidence="8">
    <location>
        <begin position="419"/>
        <end position="440"/>
    </location>
</feature>
<dbReference type="PANTHER" id="PTHR33908:SF11">
    <property type="entry name" value="MEMBRANE PROTEIN"/>
    <property type="match status" value="1"/>
</dbReference>
<sequence length="720" mass="80823">MYTLSLLLLTLFSLYIGVFAFFRWDASFLRNMNHAPVQALFILAFAVLLAAALLLLRRLLNRLSERNLKRAALLLFLILGLGQLLFLAAIRPVLRYDPLKIFDMAVEMLRTHTISGTYETGYFARYTNNYPLTILTYWFLRILSGLGVPETAFMTAVQLVNILCILASVWIGYLLMKELRGRQNAVFFLGVCALCPLSYVWAGYFYTANCSMPFLMGILYLWIRIRKKLTAPEPAGLLGFVTVFGFKLRATAAIALIAALIDGALLLWRRRKEGMAGLLGEALRTLAIPCLTFALTAALSLGFFSTAVKTYVNFDYKNTGFPAIHWIMMSARWDGAFDQNDENYTVSFETKEEKEAADLAVLKQRVREAGPLGLVTLAGRKLLNTWVDGTDTYQAENSYARYGKLYDYLLGYKSGFLTIYAQAFRALQLLVIGLASFSAWRKLRRREKMPGLFLVQLTLLGGMAFHLLWETNPLYSIGFTYLCLMLLADGLTEFAKALPEYTLSGRLWLAPAAGTVLLALLLVLAKKELVDTPIEASDYAIDQYQYAGGYDGCVISYDQTYTQTFTTDKPFNRISIRAVNTVGDYNQSAFCVRLTDDQGQVVYENDRFLSGLVTRSALYEFQLGEILPDGPTTYTFEIWPGYIEGENSLEFLSYNTGNCDLYPGGTLTVAGEEQPKGDLAFAVYEYRVTTYFSLKQYLVLCAGMMAMAIGITLLSWKKGV</sequence>
<keyword evidence="3 10" id="KW-0328">Glycosyltransferase</keyword>
<keyword evidence="6 8" id="KW-1133">Transmembrane helix</keyword>
<keyword evidence="2" id="KW-1003">Cell membrane</keyword>
<keyword evidence="5 8" id="KW-0812">Transmembrane</keyword>
<evidence type="ECO:0000256" key="4">
    <source>
        <dbReference type="ARBA" id="ARBA00022679"/>
    </source>
</evidence>
<evidence type="ECO:0000256" key="3">
    <source>
        <dbReference type="ARBA" id="ARBA00022676"/>
    </source>
</evidence>
<evidence type="ECO:0000256" key="6">
    <source>
        <dbReference type="ARBA" id="ARBA00022989"/>
    </source>
</evidence>
<feature type="transmembrane region" description="Helical" evidence="8">
    <location>
        <begin position="288"/>
        <end position="308"/>
    </location>
</feature>
<feature type="transmembrane region" description="Helical" evidence="8">
    <location>
        <begin position="152"/>
        <end position="173"/>
    </location>
</feature>
<feature type="transmembrane region" description="Helical" evidence="8">
    <location>
        <begin position="72"/>
        <end position="94"/>
    </location>
</feature>
<dbReference type="Pfam" id="PF13231">
    <property type="entry name" value="PMT_2"/>
    <property type="match status" value="1"/>
</dbReference>
<feature type="transmembrane region" description="Helical" evidence="8">
    <location>
        <begin position="185"/>
        <end position="206"/>
    </location>
</feature>
<name>A0ABT2RTU4_9FIRM</name>
<comment type="subcellular location">
    <subcellularLocation>
        <location evidence="1">Cell membrane</location>
        <topology evidence="1">Multi-pass membrane protein</topology>
    </subcellularLocation>
</comment>
<evidence type="ECO:0000256" key="5">
    <source>
        <dbReference type="ARBA" id="ARBA00022692"/>
    </source>
</evidence>
<keyword evidence="4 10" id="KW-0808">Transferase</keyword>
<evidence type="ECO:0000259" key="9">
    <source>
        <dbReference type="Pfam" id="PF13231"/>
    </source>
</evidence>
<feature type="transmembrane region" description="Helical" evidence="8">
    <location>
        <begin position="452"/>
        <end position="469"/>
    </location>
</feature>
<evidence type="ECO:0000313" key="11">
    <source>
        <dbReference type="Proteomes" id="UP001652461"/>
    </source>
</evidence>
<dbReference type="EC" id="2.4.-.-" evidence="10"/>
<dbReference type="GO" id="GO:0016757">
    <property type="term" value="F:glycosyltransferase activity"/>
    <property type="evidence" value="ECO:0007669"/>
    <property type="project" value="UniProtKB-KW"/>
</dbReference>
<evidence type="ECO:0000313" key="10">
    <source>
        <dbReference type="EMBL" id="MCU6695711.1"/>
    </source>
</evidence>
<evidence type="ECO:0000256" key="8">
    <source>
        <dbReference type="SAM" id="Phobius"/>
    </source>
</evidence>